<evidence type="ECO:0000313" key="4">
    <source>
        <dbReference type="EMBL" id="PST83219.1"/>
    </source>
</evidence>
<dbReference type="SUPFAM" id="SSF54001">
    <property type="entry name" value="Cysteine proteinases"/>
    <property type="match status" value="1"/>
</dbReference>
<comment type="caution">
    <text evidence="4">The sequence shown here is derived from an EMBL/GenBank/DDBJ whole genome shotgun (WGS) entry which is preliminary data.</text>
</comment>
<gene>
    <name evidence="4" type="ORF">C7T94_11525</name>
</gene>
<dbReference type="OrthoDB" id="8595007at2"/>
<keyword evidence="1" id="KW-0732">Signal</keyword>
<dbReference type="AlphaFoldDB" id="A0A2T3HLB9"/>
<evidence type="ECO:0008006" key="6">
    <source>
        <dbReference type="Google" id="ProtNLM"/>
    </source>
</evidence>
<evidence type="ECO:0000313" key="5">
    <source>
        <dbReference type="Proteomes" id="UP000240912"/>
    </source>
</evidence>
<sequence>MKIRILTLLLSVTALHAAAQYAVDQIPAALKTRANAVIRDMETTVDMRAPNDVGTRVRKVLTVLNKNGREHARLVLMYSKNSSIKYVRGQILNEFGIPKAKFNLSDFEDESAVDGGTLFSDSRLKHFLPNEDVYPYTVIYEYEERERQNLVLPQWLPNPGFDISVEKSQFTFLARAEDTFRINALNFAGKPVEELNDKQKKLTWSAAGLPAVRAEAYGPHPESFRPSVRIAADKFYYHGFTGKYSNWEELGGWLYENFLKSRRKLSPYTEGLVADMVKDLPDEKAKARKLYQYMQQKMRYISVQIGVGGFQPIPAAEVDQMAYGDCKGLVNYMQALLDVAGIESYYCVVSAGNYKKSLIPNFPGVEQGNHVILCLPLKGDTTWLECTSQKAPFGFLGDFTDDRTVLACTPGGGKLLRTPKLTAAQNTQLRTANFKVAENGTMTGSVETAFAGSQYDAHLTIANMQDKERLEKLKEQYDVDNIELNDIRFSTKEGTGPVFVENFNCTLPLYATGSTDNIYLPVNPFNRQNSIPDLRTRTMPLYLNRGYTDVDSIVYHIPAAWQMKVKPADQTIETKFGTYKVTIVQSGSQLIFKRTMQMNEGNFLASDYESFSQFISKIAELDRSRAIFTKGQSGSGK</sequence>
<accession>A0A2T3HLB9</accession>
<dbReference type="Pfam" id="PF12970">
    <property type="entry name" value="DUF3858"/>
    <property type="match status" value="1"/>
</dbReference>
<dbReference type="InterPro" id="IPR024618">
    <property type="entry name" value="DUF3857"/>
</dbReference>
<proteinExistence type="predicted"/>
<dbReference type="InterPro" id="IPR024544">
    <property type="entry name" value="DUF3858"/>
</dbReference>
<dbReference type="InterPro" id="IPR038765">
    <property type="entry name" value="Papain-like_cys_pep_sf"/>
</dbReference>
<evidence type="ECO:0000259" key="2">
    <source>
        <dbReference type="Pfam" id="PF12969"/>
    </source>
</evidence>
<name>A0A2T3HLB9_9SPHI</name>
<protein>
    <recommendedName>
        <fullName evidence="6">DUF3857 domain-containing protein</fullName>
    </recommendedName>
</protein>
<dbReference type="Pfam" id="PF12969">
    <property type="entry name" value="DUF3857"/>
    <property type="match status" value="1"/>
</dbReference>
<dbReference type="Gene3D" id="2.60.40.3140">
    <property type="match status" value="1"/>
</dbReference>
<keyword evidence="5" id="KW-1185">Reference proteome</keyword>
<feature type="domain" description="DUF3857" evidence="2">
    <location>
        <begin position="55"/>
        <end position="212"/>
    </location>
</feature>
<feature type="domain" description="DUF3858" evidence="3">
    <location>
        <begin position="536"/>
        <end position="623"/>
    </location>
</feature>
<evidence type="ECO:0000256" key="1">
    <source>
        <dbReference type="SAM" id="SignalP"/>
    </source>
</evidence>
<dbReference type="EMBL" id="PYLS01000005">
    <property type="protein sequence ID" value="PST83219.1"/>
    <property type="molecule type" value="Genomic_DNA"/>
</dbReference>
<feature type="chain" id="PRO_5015407342" description="DUF3857 domain-containing protein" evidence="1">
    <location>
        <begin position="18"/>
        <end position="637"/>
    </location>
</feature>
<reference evidence="4 5" key="1">
    <citation type="submission" date="2018-03" db="EMBL/GenBank/DDBJ databases">
        <authorList>
            <person name="Keele B.F."/>
        </authorList>
    </citation>
    <scope>NUCLEOTIDE SEQUENCE [LARGE SCALE GENOMIC DNA]</scope>
    <source>
        <strain evidence="4 5">YL28-9</strain>
    </source>
</reference>
<evidence type="ECO:0000259" key="3">
    <source>
        <dbReference type="Pfam" id="PF12970"/>
    </source>
</evidence>
<organism evidence="4 5">
    <name type="scientific">Pedobacter yulinensis</name>
    <dbReference type="NCBI Taxonomy" id="2126353"/>
    <lineage>
        <taxon>Bacteria</taxon>
        <taxon>Pseudomonadati</taxon>
        <taxon>Bacteroidota</taxon>
        <taxon>Sphingobacteriia</taxon>
        <taxon>Sphingobacteriales</taxon>
        <taxon>Sphingobacteriaceae</taxon>
        <taxon>Pedobacter</taxon>
    </lineage>
</organism>
<dbReference type="Proteomes" id="UP000240912">
    <property type="component" value="Unassembled WGS sequence"/>
</dbReference>
<feature type="signal peptide" evidence="1">
    <location>
        <begin position="1"/>
        <end position="17"/>
    </location>
</feature>
<dbReference type="Gene3D" id="3.10.620.30">
    <property type="match status" value="1"/>
</dbReference>
<dbReference type="RefSeq" id="WP_107215479.1">
    <property type="nucleotide sequence ID" value="NZ_KZ686269.1"/>
</dbReference>
<dbReference type="Gene3D" id="2.60.120.1130">
    <property type="match status" value="1"/>
</dbReference>